<evidence type="ECO:0000313" key="5">
    <source>
        <dbReference type="Proteomes" id="UP000051213"/>
    </source>
</evidence>
<evidence type="ECO:0000313" key="4">
    <source>
        <dbReference type="EMBL" id="KRO93939.1"/>
    </source>
</evidence>
<dbReference type="InterPro" id="IPR012338">
    <property type="entry name" value="Beta-lactam/transpept-like"/>
</dbReference>
<protein>
    <recommendedName>
        <fullName evidence="3">Beta-lactamase-related domain-containing protein</fullName>
    </recommendedName>
</protein>
<dbReference type="PANTHER" id="PTHR43283:SF7">
    <property type="entry name" value="BETA-LACTAMASE-RELATED DOMAIN-CONTAINING PROTEIN"/>
    <property type="match status" value="1"/>
</dbReference>
<dbReference type="SUPFAM" id="SSF56601">
    <property type="entry name" value="beta-lactamase/transpeptidase-like"/>
    <property type="match status" value="1"/>
</dbReference>
<dbReference type="AlphaFoldDB" id="A0A0R2U9J3"/>
<name>A0A0R2U9J3_9GAMM</name>
<dbReference type="InterPro" id="IPR001466">
    <property type="entry name" value="Beta-lactam-related"/>
</dbReference>
<dbReference type="PANTHER" id="PTHR43283">
    <property type="entry name" value="BETA-LACTAMASE-RELATED"/>
    <property type="match status" value="1"/>
</dbReference>
<keyword evidence="2" id="KW-0732">Signal</keyword>
<dbReference type="Proteomes" id="UP000051213">
    <property type="component" value="Unassembled WGS sequence"/>
</dbReference>
<evidence type="ECO:0000256" key="2">
    <source>
        <dbReference type="SAM" id="SignalP"/>
    </source>
</evidence>
<feature type="signal peptide" evidence="2">
    <location>
        <begin position="1"/>
        <end position="24"/>
    </location>
</feature>
<feature type="chain" id="PRO_5006425247" description="Beta-lactamase-related domain-containing protein" evidence="2">
    <location>
        <begin position="25"/>
        <end position="373"/>
    </location>
</feature>
<feature type="region of interest" description="Disordered" evidence="1">
    <location>
        <begin position="17"/>
        <end position="40"/>
    </location>
</feature>
<reference evidence="4 5" key="1">
    <citation type="submission" date="2015-10" db="EMBL/GenBank/DDBJ databases">
        <title>Metagenome-Assembled Genomes uncover a global brackish microbiome.</title>
        <authorList>
            <person name="Hugerth L.W."/>
            <person name="Larsson J."/>
            <person name="Alneberg J."/>
            <person name="Lindh M.V."/>
            <person name="Legrand C."/>
            <person name="Pinhassi J."/>
            <person name="Andersson A.F."/>
        </authorList>
    </citation>
    <scope>NUCLEOTIDE SEQUENCE [LARGE SCALE GENOMIC DNA]</scope>
    <source>
        <strain evidence="4">BACL26 MAG-121220-bin70</strain>
    </source>
</reference>
<dbReference type="EMBL" id="LICA01000194">
    <property type="protein sequence ID" value="KRO93939.1"/>
    <property type="molecule type" value="Genomic_DNA"/>
</dbReference>
<proteinExistence type="predicted"/>
<feature type="domain" description="Beta-lactamase-related" evidence="3">
    <location>
        <begin position="79"/>
        <end position="331"/>
    </location>
</feature>
<accession>A0A0R2U9J3</accession>
<dbReference type="InterPro" id="IPR050789">
    <property type="entry name" value="Diverse_Enzym_Activities"/>
</dbReference>
<dbReference type="PROSITE" id="PS51257">
    <property type="entry name" value="PROKAR_LIPOPROTEIN"/>
    <property type="match status" value="1"/>
</dbReference>
<dbReference type="Gene3D" id="3.40.710.10">
    <property type="entry name" value="DD-peptidase/beta-lactamase superfamily"/>
    <property type="match status" value="1"/>
</dbReference>
<sequence>MRKIYLLLCVLTLASCGGSGSSSVAEDAPVPTGDAPPDANTYPDLSWEIYAPADVNMSESGIKEALDYAFKSTRNTQGVVIIRHGVIVGERYANEKSQDSLATSWSTGKSFASALIGIAIDQDLIESIDVPAEDYLPPWVNTDKSDISIRAILEMRTGLKKATDGDANIYGGGINGDQLAYALDRVPETTPRTDNWVYQNTDSMLLAGILETATGQSVLDYADVHLFSKIGMNADWWTDELGHAMTYCCIDTTTRDFARFGLLYARNGRWMQEQIVSEAWVKESTTVPEGTDNQYYALQWWVSPSGGYFYSAGASKNNIYIFPELDLVVVRNSLYTKMGSSSIRTGDNYHLTLEPLDWSNPEFLSYITNAITN</sequence>
<comment type="caution">
    <text evidence="4">The sequence shown here is derived from an EMBL/GenBank/DDBJ whole genome shotgun (WGS) entry which is preliminary data.</text>
</comment>
<dbReference type="Pfam" id="PF00144">
    <property type="entry name" value="Beta-lactamase"/>
    <property type="match status" value="1"/>
</dbReference>
<evidence type="ECO:0000259" key="3">
    <source>
        <dbReference type="Pfam" id="PF00144"/>
    </source>
</evidence>
<evidence type="ECO:0000256" key="1">
    <source>
        <dbReference type="SAM" id="MobiDB-lite"/>
    </source>
</evidence>
<gene>
    <name evidence="4" type="ORF">ABS24_02190</name>
</gene>
<organism evidence="4 5">
    <name type="scientific">SAR92 bacterium BACL26 MAG-121220-bin70</name>
    <dbReference type="NCBI Taxonomy" id="1655626"/>
    <lineage>
        <taxon>Bacteria</taxon>
        <taxon>Pseudomonadati</taxon>
        <taxon>Pseudomonadota</taxon>
        <taxon>Gammaproteobacteria</taxon>
        <taxon>Cellvibrionales</taxon>
        <taxon>Porticoccaceae</taxon>
        <taxon>SAR92 clade</taxon>
    </lineage>
</organism>